<keyword evidence="2" id="KW-1185">Reference proteome</keyword>
<dbReference type="Proteomes" id="UP001187192">
    <property type="component" value="Unassembled WGS sequence"/>
</dbReference>
<accession>A0AA87ZS08</accession>
<gene>
    <name evidence="1" type="ORF">TIFTF001_007636</name>
</gene>
<dbReference type="EMBL" id="BTGU01000008">
    <property type="protein sequence ID" value="GMN38405.1"/>
    <property type="molecule type" value="Genomic_DNA"/>
</dbReference>
<sequence>MVKSKLSIELEKEEIAAVGGDRVADPSLISTIGGEVVSCAGASSLTIFAARLRWGKDGGGGRRSRRGSQPSPIFTIEGVVASYIGTSFQ</sequence>
<evidence type="ECO:0000313" key="2">
    <source>
        <dbReference type="Proteomes" id="UP001187192"/>
    </source>
</evidence>
<organism evidence="1 2">
    <name type="scientific">Ficus carica</name>
    <name type="common">Common fig</name>
    <dbReference type="NCBI Taxonomy" id="3494"/>
    <lineage>
        <taxon>Eukaryota</taxon>
        <taxon>Viridiplantae</taxon>
        <taxon>Streptophyta</taxon>
        <taxon>Embryophyta</taxon>
        <taxon>Tracheophyta</taxon>
        <taxon>Spermatophyta</taxon>
        <taxon>Magnoliopsida</taxon>
        <taxon>eudicotyledons</taxon>
        <taxon>Gunneridae</taxon>
        <taxon>Pentapetalae</taxon>
        <taxon>rosids</taxon>
        <taxon>fabids</taxon>
        <taxon>Rosales</taxon>
        <taxon>Moraceae</taxon>
        <taxon>Ficeae</taxon>
        <taxon>Ficus</taxon>
    </lineage>
</organism>
<protein>
    <submittedName>
        <fullName evidence="1">Uncharacterized protein</fullName>
    </submittedName>
</protein>
<dbReference type="AlphaFoldDB" id="A0AA87ZS08"/>
<name>A0AA87ZS08_FICCA</name>
<evidence type="ECO:0000313" key="1">
    <source>
        <dbReference type="EMBL" id="GMN38405.1"/>
    </source>
</evidence>
<reference evidence="1" key="1">
    <citation type="submission" date="2023-07" db="EMBL/GenBank/DDBJ databases">
        <title>draft genome sequence of fig (Ficus carica).</title>
        <authorList>
            <person name="Takahashi T."/>
            <person name="Nishimura K."/>
        </authorList>
    </citation>
    <scope>NUCLEOTIDE SEQUENCE</scope>
</reference>
<proteinExistence type="predicted"/>
<comment type="caution">
    <text evidence="1">The sequence shown here is derived from an EMBL/GenBank/DDBJ whole genome shotgun (WGS) entry which is preliminary data.</text>
</comment>